<proteinExistence type="predicted"/>
<dbReference type="Proteomes" id="UP000199393">
    <property type="component" value="Chromosome I"/>
</dbReference>
<dbReference type="AlphaFoldDB" id="A0A1C3N3Z9"/>
<feature type="transmembrane region" description="Helical" evidence="1">
    <location>
        <begin position="50"/>
        <end position="68"/>
    </location>
</feature>
<keyword evidence="1" id="KW-0472">Membrane</keyword>
<sequence length="70" mass="7939">MMRALAIAGFLGALALFAVVEWLARREGSRIPTLGEVCAYVMRYEVGPVPVGRIGLFGFWWWLGWHFLAR</sequence>
<dbReference type="PATRIC" id="fig|307121.4.peg.2866"/>
<protein>
    <submittedName>
        <fullName evidence="2">Uncharacterized protein</fullName>
    </submittedName>
</protein>
<name>A0A1C3N3Z9_9ACTN</name>
<dbReference type="InterPro" id="IPR046177">
    <property type="entry name" value="DUF6186"/>
</dbReference>
<dbReference type="OrthoDB" id="4564350at2"/>
<evidence type="ECO:0000256" key="1">
    <source>
        <dbReference type="SAM" id="Phobius"/>
    </source>
</evidence>
<keyword evidence="1" id="KW-0812">Transmembrane</keyword>
<dbReference type="STRING" id="307121.GA0070620_2798"/>
<accession>A0A1C3N3Z9</accession>
<evidence type="ECO:0000313" key="3">
    <source>
        <dbReference type="Proteomes" id="UP000199393"/>
    </source>
</evidence>
<dbReference type="EMBL" id="LT598496">
    <property type="protein sequence ID" value="SBV27289.1"/>
    <property type="molecule type" value="Genomic_DNA"/>
</dbReference>
<dbReference type="Pfam" id="PF19684">
    <property type="entry name" value="DUF6186"/>
    <property type="match status" value="1"/>
</dbReference>
<reference evidence="3" key="1">
    <citation type="submission" date="2016-06" db="EMBL/GenBank/DDBJ databases">
        <authorList>
            <person name="Varghese N."/>
            <person name="Submissions Spin"/>
        </authorList>
    </citation>
    <scope>NUCLEOTIDE SEQUENCE [LARGE SCALE GENOMIC DNA]</scope>
    <source>
        <strain evidence="3">DSM 45344</strain>
    </source>
</reference>
<keyword evidence="1" id="KW-1133">Transmembrane helix</keyword>
<evidence type="ECO:0000313" key="2">
    <source>
        <dbReference type="EMBL" id="SBV27289.1"/>
    </source>
</evidence>
<organism evidence="2 3">
    <name type="scientific">Micromonospora krabiensis</name>
    <dbReference type="NCBI Taxonomy" id="307121"/>
    <lineage>
        <taxon>Bacteria</taxon>
        <taxon>Bacillati</taxon>
        <taxon>Actinomycetota</taxon>
        <taxon>Actinomycetes</taxon>
        <taxon>Micromonosporales</taxon>
        <taxon>Micromonosporaceae</taxon>
        <taxon>Micromonospora</taxon>
    </lineage>
</organism>
<keyword evidence="3" id="KW-1185">Reference proteome</keyword>
<gene>
    <name evidence="2" type="ORF">GA0070620_2798</name>
</gene>